<dbReference type="PANTHER" id="PTHR46310:SF7">
    <property type="entry name" value="AMIDASE 1"/>
    <property type="match status" value="1"/>
</dbReference>
<feature type="domain" description="Amidase" evidence="2">
    <location>
        <begin position="145"/>
        <end position="511"/>
    </location>
</feature>
<organism evidence="3 4">
    <name type="scientific">Kocuria coralli</name>
    <dbReference type="NCBI Taxonomy" id="1461025"/>
    <lineage>
        <taxon>Bacteria</taxon>
        <taxon>Bacillati</taxon>
        <taxon>Actinomycetota</taxon>
        <taxon>Actinomycetes</taxon>
        <taxon>Micrococcales</taxon>
        <taxon>Micrococcaceae</taxon>
        <taxon>Kocuria</taxon>
    </lineage>
</organism>
<evidence type="ECO:0000259" key="2">
    <source>
        <dbReference type="Pfam" id="PF01425"/>
    </source>
</evidence>
<accession>A0A5J5KYN2</accession>
<reference evidence="3 4" key="1">
    <citation type="submission" date="2019-05" db="EMBL/GenBank/DDBJ databases">
        <title>Kocuria coralli sp. nov., a novel actinobacterium isolated from coral reef seawater.</title>
        <authorList>
            <person name="Li J."/>
        </authorList>
    </citation>
    <scope>NUCLEOTIDE SEQUENCE [LARGE SCALE GENOMIC DNA]</scope>
    <source>
        <strain evidence="3 4">SCSIO 13007</strain>
    </source>
</reference>
<dbReference type="SUPFAM" id="SSF54427">
    <property type="entry name" value="NTF2-like"/>
    <property type="match status" value="1"/>
</dbReference>
<dbReference type="InterPro" id="IPR020556">
    <property type="entry name" value="Amidase_CS"/>
</dbReference>
<dbReference type="InterPro" id="IPR032710">
    <property type="entry name" value="NTF2-like_dom_sf"/>
</dbReference>
<dbReference type="PROSITE" id="PS00571">
    <property type="entry name" value="AMIDASES"/>
    <property type="match status" value="1"/>
</dbReference>
<evidence type="ECO:0000313" key="4">
    <source>
        <dbReference type="Proteomes" id="UP000325957"/>
    </source>
</evidence>
<dbReference type="Pfam" id="PF11533">
    <property type="entry name" value="AtzH-like"/>
    <property type="match status" value="1"/>
</dbReference>
<dbReference type="InterPro" id="IPR023631">
    <property type="entry name" value="Amidase_dom"/>
</dbReference>
<evidence type="ECO:0000313" key="3">
    <source>
        <dbReference type="EMBL" id="KAA9394763.1"/>
    </source>
</evidence>
<comment type="caution">
    <text evidence="3">The sequence shown here is derived from an EMBL/GenBank/DDBJ whole genome shotgun (WGS) entry which is preliminary data.</text>
</comment>
<dbReference type="OrthoDB" id="182039at2"/>
<dbReference type="AlphaFoldDB" id="A0A5J5KYN2"/>
<keyword evidence="4" id="KW-1185">Reference proteome</keyword>
<dbReference type="InterPro" id="IPR024507">
    <property type="entry name" value="AtzH-like"/>
</dbReference>
<dbReference type="SUPFAM" id="SSF75304">
    <property type="entry name" value="Amidase signature (AS) enzymes"/>
    <property type="match status" value="1"/>
</dbReference>
<sequence length="520" mass="53891">MLRFWAYEAALMGNDVAAMEELFADDPGTLRGDAAGLLVGHDRISAFRGNRGGAPRRTVREVHRRDLAPDAALLIAITRPAKGGRGQQTQVWQRSGGIWRVTAAHVAIPAAPLDTRIWRLVGDPLVPTNPAVPDDGSGELPHLADEAPLAGRTVAVKDLFAVAGQRIGAGSPAWLEEAEAEPAHAAAVEALLDAGAQVKGIARTDEFAYSLAGTNTHYGTPPNPEAPYRISGGSSSGSASAVSSGHADIGLGTDTGGSIRVPSAYQGLWGLRTTHGMISREGLLPLAQSFDTVGWMTRGPELLTEVTRVMAARALDEAYSGPVEAAAAGPLVVFDGMLALADDDVAVAVREAAREAGAIEETGVRPEEAQTLRKVLQAVQAGEAWANHGAWVSQHWDRLAPDVSGRFQAASERRADELREAGARAKALKQHLRELIGDRVVVIPSASSVAPMSTEAAAGGPVIEAARAATMALTSLAGLAGLPAVSVPLATEAGLPAGMCLIGPPGSDLALVRRAASIRG</sequence>
<proteinExistence type="predicted"/>
<dbReference type="Proteomes" id="UP000325957">
    <property type="component" value="Unassembled WGS sequence"/>
</dbReference>
<dbReference type="Pfam" id="PF01425">
    <property type="entry name" value="Amidase"/>
    <property type="match status" value="1"/>
</dbReference>
<dbReference type="EMBL" id="SZWF01000005">
    <property type="protein sequence ID" value="KAA9394763.1"/>
    <property type="molecule type" value="Genomic_DNA"/>
</dbReference>
<name>A0A5J5KYN2_9MICC</name>
<feature type="compositionally biased region" description="Low complexity" evidence="1">
    <location>
        <begin position="231"/>
        <end position="245"/>
    </location>
</feature>
<dbReference type="Gene3D" id="3.90.1300.10">
    <property type="entry name" value="Amidase signature (AS) domain"/>
    <property type="match status" value="1"/>
</dbReference>
<gene>
    <name evidence="3" type="ORF">FCK90_06130</name>
</gene>
<dbReference type="Gene3D" id="3.10.450.50">
    <property type="match status" value="1"/>
</dbReference>
<feature type="region of interest" description="Disordered" evidence="1">
    <location>
        <begin position="217"/>
        <end position="245"/>
    </location>
</feature>
<dbReference type="PANTHER" id="PTHR46310">
    <property type="entry name" value="AMIDASE 1"/>
    <property type="match status" value="1"/>
</dbReference>
<protein>
    <submittedName>
        <fullName evidence="3">DUF3225 domain-containing protein</fullName>
    </submittedName>
</protein>
<evidence type="ECO:0000256" key="1">
    <source>
        <dbReference type="SAM" id="MobiDB-lite"/>
    </source>
</evidence>
<dbReference type="InterPro" id="IPR036928">
    <property type="entry name" value="AS_sf"/>
</dbReference>